<accession>A0A0D0T382</accession>
<sequence length="215" mass="24595">MLAYIWTHRIPIFQSKSPYERAAQVLERVIESVNSEDGRLGGSLRNGDVRVVDFGSGAGGPLRKIERWINIFELQECDFESVMMIILMLAPLTWIFMPFQRPNIRTLIFTYLIPLIPFILVLDGLISVYRTRSPSHILHLANLATLSLALEGEDKVIGDMDWKWEHGAERHTWPFGRLVWVIGRRDWSDNNGNVTETEAEVEAEEESYSGAEHGI</sequence>
<feature type="transmembrane region" description="Helical" evidence="2">
    <location>
        <begin position="108"/>
        <end position="129"/>
    </location>
</feature>
<gene>
    <name evidence="3" type="ORF">I313_04118</name>
</gene>
<keyword evidence="4" id="KW-1185">Reference proteome</keyword>
<keyword evidence="2" id="KW-0472">Membrane</keyword>
<keyword evidence="2" id="KW-0812">Transmembrane</keyword>
<feature type="transmembrane region" description="Helical" evidence="2">
    <location>
        <begin position="77"/>
        <end position="96"/>
    </location>
</feature>
<dbReference type="OrthoDB" id="2101715at2759"/>
<dbReference type="Proteomes" id="UP000053392">
    <property type="component" value="Unassembled WGS sequence"/>
</dbReference>
<feature type="region of interest" description="Disordered" evidence="1">
    <location>
        <begin position="193"/>
        <end position="215"/>
    </location>
</feature>
<reference evidence="3 4" key="1">
    <citation type="submission" date="2015-01" db="EMBL/GenBank/DDBJ databases">
        <title>The Genome Sequence of Cryptococcus gattii Ram5.</title>
        <authorList>
            <consortium name="The Broad Institute Genomics Platform"/>
            <person name="Cuomo C."/>
            <person name="Litvintseva A."/>
            <person name="Chen Y."/>
            <person name="Heitman J."/>
            <person name="Sun S."/>
            <person name="Springer D."/>
            <person name="Dromer F."/>
            <person name="Young S."/>
            <person name="Zeng Q."/>
            <person name="Gargeya S."/>
            <person name="Abouelleil A."/>
            <person name="Alvarado L."/>
            <person name="Chapman S.B."/>
            <person name="Gainer-Dewar J."/>
            <person name="Goldberg J."/>
            <person name="Griggs A."/>
            <person name="Gujja S."/>
            <person name="Hansen M."/>
            <person name="Howarth C."/>
            <person name="Imamovic A."/>
            <person name="Larimer J."/>
            <person name="Murphy C."/>
            <person name="Naylor J."/>
            <person name="Pearson M."/>
            <person name="Priest M."/>
            <person name="Roberts A."/>
            <person name="Saif S."/>
            <person name="Shea T."/>
            <person name="Sykes S."/>
            <person name="Wortman J."/>
            <person name="Nusbaum C."/>
            <person name="Birren B."/>
        </authorList>
    </citation>
    <scope>NUCLEOTIDE SEQUENCE [LARGE SCALE GENOMIC DNA]</scope>
    <source>
        <strain evidence="3 4">Ram5</strain>
    </source>
</reference>
<dbReference type="HOGENOM" id="CLU_111645_0_0_1"/>
<dbReference type="EMBL" id="KN847904">
    <property type="protein sequence ID" value="KIR40197.1"/>
    <property type="molecule type" value="Genomic_DNA"/>
</dbReference>
<name>A0A0D0T382_9TREE</name>
<dbReference type="AlphaFoldDB" id="A0A0D0T382"/>
<evidence type="ECO:0000313" key="3">
    <source>
        <dbReference type="EMBL" id="KIR40197.1"/>
    </source>
</evidence>
<evidence type="ECO:0000256" key="1">
    <source>
        <dbReference type="SAM" id="MobiDB-lite"/>
    </source>
</evidence>
<evidence type="ECO:0000313" key="4">
    <source>
        <dbReference type="Proteomes" id="UP000053392"/>
    </source>
</evidence>
<keyword evidence="2" id="KW-1133">Transmembrane helix</keyword>
<proteinExistence type="predicted"/>
<protein>
    <submittedName>
        <fullName evidence="3">Uncharacterized protein</fullName>
    </submittedName>
</protein>
<feature type="compositionally biased region" description="Acidic residues" evidence="1">
    <location>
        <begin position="197"/>
        <end position="207"/>
    </location>
</feature>
<evidence type="ECO:0000256" key="2">
    <source>
        <dbReference type="SAM" id="Phobius"/>
    </source>
</evidence>
<organism evidence="3 4">
    <name type="scientific">Cryptococcus deuterogattii Ram5</name>
    <dbReference type="NCBI Taxonomy" id="1296110"/>
    <lineage>
        <taxon>Eukaryota</taxon>
        <taxon>Fungi</taxon>
        <taxon>Dikarya</taxon>
        <taxon>Basidiomycota</taxon>
        <taxon>Agaricomycotina</taxon>
        <taxon>Tremellomycetes</taxon>
        <taxon>Tremellales</taxon>
        <taxon>Cryptococcaceae</taxon>
        <taxon>Cryptococcus</taxon>
        <taxon>Cryptococcus gattii species complex</taxon>
    </lineage>
</organism>